<dbReference type="AlphaFoldDB" id="A0A2W5QTC1"/>
<name>A0A2W5QTC1_VARPD</name>
<dbReference type="EMBL" id="QFPP01000004">
    <property type="protein sequence ID" value="PZQ78195.1"/>
    <property type="molecule type" value="Genomic_DNA"/>
</dbReference>
<comment type="caution">
    <text evidence="2">The sequence shown here is derived from an EMBL/GenBank/DDBJ whole genome shotgun (WGS) entry which is preliminary data.</text>
</comment>
<dbReference type="Pfam" id="PF19853">
    <property type="entry name" value="DUF6328"/>
    <property type="match status" value="1"/>
</dbReference>
<keyword evidence="1" id="KW-0812">Transmembrane</keyword>
<feature type="transmembrane region" description="Helical" evidence="1">
    <location>
        <begin position="125"/>
        <end position="146"/>
    </location>
</feature>
<sequence>MSGPDFQSSEGDVDDGDLTDLLSELRVLLPSAQLLSAFLISVPFMPGFDAIAYTEKWVFLTTFVLAITSLVVLTAPAVQHRLIRPLSDRPRFKALATRQILFGSIALGSALVFGTQLVLSKVFGHPTGTITAILIAALILTLWCLLPRRWKRAGEV</sequence>
<reference evidence="2 3" key="1">
    <citation type="submission" date="2017-08" db="EMBL/GenBank/DDBJ databases">
        <title>Infants hospitalized years apart are colonized by the same room-sourced microbial strains.</title>
        <authorList>
            <person name="Brooks B."/>
            <person name="Olm M.R."/>
            <person name="Firek B.A."/>
            <person name="Baker R."/>
            <person name="Thomas B.C."/>
            <person name="Morowitz M.J."/>
            <person name="Banfield J.F."/>
        </authorList>
    </citation>
    <scope>NUCLEOTIDE SEQUENCE [LARGE SCALE GENOMIC DNA]</scope>
    <source>
        <strain evidence="2">S2_005_003_R2_41</strain>
    </source>
</reference>
<evidence type="ECO:0000313" key="3">
    <source>
        <dbReference type="Proteomes" id="UP000249135"/>
    </source>
</evidence>
<evidence type="ECO:0008006" key="4">
    <source>
        <dbReference type="Google" id="ProtNLM"/>
    </source>
</evidence>
<dbReference type="Proteomes" id="UP000249135">
    <property type="component" value="Unassembled WGS sequence"/>
</dbReference>
<protein>
    <recommendedName>
        <fullName evidence="4">Sodium:proton antiporter</fullName>
    </recommendedName>
</protein>
<proteinExistence type="predicted"/>
<accession>A0A2W5QTC1</accession>
<keyword evidence="1" id="KW-1133">Transmembrane helix</keyword>
<dbReference type="InterPro" id="IPR046291">
    <property type="entry name" value="DUF6328"/>
</dbReference>
<evidence type="ECO:0000313" key="2">
    <source>
        <dbReference type="EMBL" id="PZQ78195.1"/>
    </source>
</evidence>
<feature type="transmembrane region" description="Helical" evidence="1">
    <location>
        <begin position="57"/>
        <end position="78"/>
    </location>
</feature>
<keyword evidence="1" id="KW-0472">Membrane</keyword>
<organism evidence="2 3">
    <name type="scientific">Variovorax paradoxus</name>
    <dbReference type="NCBI Taxonomy" id="34073"/>
    <lineage>
        <taxon>Bacteria</taxon>
        <taxon>Pseudomonadati</taxon>
        <taxon>Pseudomonadota</taxon>
        <taxon>Betaproteobacteria</taxon>
        <taxon>Burkholderiales</taxon>
        <taxon>Comamonadaceae</taxon>
        <taxon>Variovorax</taxon>
    </lineage>
</organism>
<gene>
    <name evidence="2" type="ORF">DI563_01210</name>
</gene>
<evidence type="ECO:0000256" key="1">
    <source>
        <dbReference type="SAM" id="Phobius"/>
    </source>
</evidence>
<feature type="transmembrane region" description="Helical" evidence="1">
    <location>
        <begin position="99"/>
        <end position="119"/>
    </location>
</feature>